<dbReference type="PANTHER" id="PTHR43163:SF6">
    <property type="entry name" value="DIPEPTIDE TRANSPORT SYSTEM PERMEASE PROTEIN DPPB-RELATED"/>
    <property type="match status" value="1"/>
</dbReference>
<comment type="similarity">
    <text evidence="7">Belongs to the binding-protein-dependent transport system permease family.</text>
</comment>
<keyword evidence="3" id="KW-1003">Cell membrane</keyword>
<feature type="transmembrane region" description="Helical" evidence="7">
    <location>
        <begin position="236"/>
        <end position="261"/>
    </location>
</feature>
<protein>
    <submittedName>
        <fullName evidence="9">Peptide/nickel transport system permease protein</fullName>
    </submittedName>
</protein>
<dbReference type="AlphaFoldDB" id="A0A3N1D3I1"/>
<dbReference type="PROSITE" id="PS50928">
    <property type="entry name" value="ABC_TM1"/>
    <property type="match status" value="1"/>
</dbReference>
<keyword evidence="2 7" id="KW-0813">Transport</keyword>
<feature type="transmembrane region" description="Helical" evidence="7">
    <location>
        <begin position="131"/>
        <end position="156"/>
    </location>
</feature>
<evidence type="ECO:0000256" key="6">
    <source>
        <dbReference type="ARBA" id="ARBA00023136"/>
    </source>
</evidence>
<evidence type="ECO:0000256" key="1">
    <source>
        <dbReference type="ARBA" id="ARBA00004651"/>
    </source>
</evidence>
<dbReference type="GO" id="GO:0071916">
    <property type="term" value="F:dipeptide transmembrane transporter activity"/>
    <property type="evidence" value="ECO:0007669"/>
    <property type="project" value="TreeGrafter"/>
</dbReference>
<feature type="transmembrane region" description="Helical" evidence="7">
    <location>
        <begin position="281"/>
        <end position="307"/>
    </location>
</feature>
<evidence type="ECO:0000313" key="9">
    <source>
        <dbReference type="EMBL" id="ROO87608.1"/>
    </source>
</evidence>
<keyword evidence="5 7" id="KW-1133">Transmembrane helix</keyword>
<comment type="subcellular location">
    <subcellularLocation>
        <location evidence="1 7">Cell membrane</location>
        <topology evidence="1 7">Multi-pass membrane protein</topology>
    </subcellularLocation>
</comment>
<accession>A0A3N1D3I1</accession>
<dbReference type="InterPro" id="IPR045621">
    <property type="entry name" value="BPD_transp_1_N"/>
</dbReference>
<name>A0A3N1D3I1_9ACTN</name>
<evidence type="ECO:0000259" key="8">
    <source>
        <dbReference type="PROSITE" id="PS50928"/>
    </source>
</evidence>
<evidence type="ECO:0000256" key="2">
    <source>
        <dbReference type="ARBA" id="ARBA00022448"/>
    </source>
</evidence>
<dbReference type="PANTHER" id="PTHR43163">
    <property type="entry name" value="DIPEPTIDE TRANSPORT SYSTEM PERMEASE PROTEIN DPPB-RELATED"/>
    <property type="match status" value="1"/>
</dbReference>
<evidence type="ECO:0000256" key="5">
    <source>
        <dbReference type="ARBA" id="ARBA00022989"/>
    </source>
</evidence>
<dbReference type="OrthoDB" id="9778910at2"/>
<keyword evidence="10" id="KW-1185">Reference proteome</keyword>
<evidence type="ECO:0000256" key="4">
    <source>
        <dbReference type="ARBA" id="ARBA00022692"/>
    </source>
</evidence>
<dbReference type="InterPro" id="IPR035906">
    <property type="entry name" value="MetI-like_sf"/>
</dbReference>
<dbReference type="EMBL" id="RJKE01000001">
    <property type="protein sequence ID" value="ROO87608.1"/>
    <property type="molecule type" value="Genomic_DNA"/>
</dbReference>
<keyword evidence="4 7" id="KW-0812">Transmembrane</keyword>
<reference evidence="9 10" key="1">
    <citation type="submission" date="2018-11" db="EMBL/GenBank/DDBJ databases">
        <title>Sequencing the genomes of 1000 actinobacteria strains.</title>
        <authorList>
            <person name="Klenk H.-P."/>
        </authorList>
    </citation>
    <scope>NUCLEOTIDE SEQUENCE [LARGE SCALE GENOMIC DNA]</scope>
    <source>
        <strain evidence="9 10">DSM 44254</strain>
    </source>
</reference>
<feature type="domain" description="ABC transmembrane type-1" evidence="8">
    <location>
        <begin position="95"/>
        <end position="304"/>
    </location>
</feature>
<dbReference type="GO" id="GO:0005886">
    <property type="term" value="C:plasma membrane"/>
    <property type="evidence" value="ECO:0007669"/>
    <property type="project" value="UniProtKB-SubCell"/>
</dbReference>
<dbReference type="Pfam" id="PF19300">
    <property type="entry name" value="BPD_transp_1_N"/>
    <property type="match status" value="1"/>
</dbReference>
<feature type="transmembrane region" description="Helical" evidence="7">
    <location>
        <begin position="101"/>
        <end position="119"/>
    </location>
</feature>
<organism evidence="9 10">
    <name type="scientific">Actinocorallia herbida</name>
    <dbReference type="NCBI Taxonomy" id="58109"/>
    <lineage>
        <taxon>Bacteria</taxon>
        <taxon>Bacillati</taxon>
        <taxon>Actinomycetota</taxon>
        <taxon>Actinomycetes</taxon>
        <taxon>Streptosporangiales</taxon>
        <taxon>Thermomonosporaceae</taxon>
        <taxon>Actinocorallia</taxon>
    </lineage>
</organism>
<dbReference type="CDD" id="cd06261">
    <property type="entry name" value="TM_PBP2"/>
    <property type="match status" value="1"/>
</dbReference>
<evidence type="ECO:0000256" key="3">
    <source>
        <dbReference type="ARBA" id="ARBA00022475"/>
    </source>
</evidence>
<proteinExistence type="inferred from homology"/>
<dbReference type="InterPro" id="IPR000515">
    <property type="entry name" value="MetI-like"/>
</dbReference>
<sequence>MLTTAVKRVARGLLVVLLVTIAAQALLSLTPGGVAEGILGENATDENIAALNAKLGLDQPPWQQYLDWLGGALHGDLGSSLVSQQPVREAIIERIPVTFELAFLGMAIALAAATVFAVVGATRPGSRIDRALNAVSSVFLSTPGFVAGPLLVYFLAMQLPVFPVLGWKPLSDGLGANLGSAFLPALAIAVQEIAALHRLLRTDLISTLGEDFIAAARARGMSGMYVMFRHAFRPSAFSLVTVLGINLGRLLGGTVIVEVLFSLPGCGGLLVQSITSRDIVMVQGMVTFVATVYVLMNLLVDFSYGLLDPRVRKVMTA</sequence>
<feature type="transmembrane region" description="Helical" evidence="7">
    <location>
        <begin position="176"/>
        <end position="196"/>
    </location>
</feature>
<comment type="caution">
    <text evidence="9">The sequence shown here is derived from an EMBL/GenBank/DDBJ whole genome shotgun (WGS) entry which is preliminary data.</text>
</comment>
<dbReference type="Pfam" id="PF00528">
    <property type="entry name" value="BPD_transp_1"/>
    <property type="match status" value="1"/>
</dbReference>
<dbReference type="Gene3D" id="1.10.3720.10">
    <property type="entry name" value="MetI-like"/>
    <property type="match status" value="1"/>
</dbReference>
<evidence type="ECO:0000313" key="10">
    <source>
        <dbReference type="Proteomes" id="UP000272400"/>
    </source>
</evidence>
<dbReference type="RefSeq" id="WP_123666871.1">
    <property type="nucleotide sequence ID" value="NZ_RJKE01000001.1"/>
</dbReference>
<dbReference type="SUPFAM" id="SSF161098">
    <property type="entry name" value="MetI-like"/>
    <property type="match status" value="1"/>
</dbReference>
<dbReference type="Proteomes" id="UP000272400">
    <property type="component" value="Unassembled WGS sequence"/>
</dbReference>
<gene>
    <name evidence="9" type="ORF">EDD29_5226</name>
</gene>
<keyword evidence="6 7" id="KW-0472">Membrane</keyword>
<evidence type="ECO:0000256" key="7">
    <source>
        <dbReference type="RuleBase" id="RU363032"/>
    </source>
</evidence>